<dbReference type="GeneID" id="106511815"/>
<dbReference type="InParanoid" id="A0A2I4AKJ1"/>
<dbReference type="KEGG" id="alim:106511815"/>
<name>A0A2I4AKJ1_AUSLI</name>
<reference evidence="3" key="1">
    <citation type="submission" date="2025-08" db="UniProtKB">
        <authorList>
            <consortium name="RefSeq"/>
        </authorList>
    </citation>
    <scope>IDENTIFICATION</scope>
</reference>
<feature type="region of interest" description="Disordered" evidence="1">
    <location>
        <begin position="180"/>
        <end position="199"/>
    </location>
</feature>
<evidence type="ECO:0000256" key="1">
    <source>
        <dbReference type="SAM" id="MobiDB-lite"/>
    </source>
</evidence>
<dbReference type="AlphaFoldDB" id="A0A2I4AKJ1"/>
<protein>
    <submittedName>
        <fullName evidence="3">Uncharacterized protein LOC106511815</fullName>
    </submittedName>
</protein>
<gene>
    <name evidence="3" type="primary">LOC106511815</name>
</gene>
<evidence type="ECO:0000313" key="3">
    <source>
        <dbReference type="RefSeq" id="XP_013856003.1"/>
    </source>
</evidence>
<sequence length="593" mass="67192">MCDFSIAQLVNGEDGSKCNLWGFFGLNKVQSEEVTMLLKVKYQNTKKYIRLLSGSTFVDFIAQVKYKFGLPDATELDVFDETNSLVEEDIFSELIGANPDLCLTVCDKIPDGAQTLVSDLVFEIQVDPGPSPTTQDCISEDDFSPLHHSTSSSLTDTCTSLSSSDIDLCSPIEYRTLAGRSTSSSEVIPSPTRELSESETAKEMVKNALLCKPGGEEVIEEYNAEKSLTHRTRRKLVNILASHMTERHGRMPSRKHKEKYALGIITLFPSLKDPFSPKGYEHFYDAEKGSGYLAWRLKTMSRNTVKRPAKTATVAQAQGPKCRRLAASLPEQLDGDACREAISFLNHCQDEESVFQKMKMTFQYRQDLVHDLQRTTDVFKTFPRFLDIKGLLNQDFLLLFGVETASKMLEKWETTFKPKVIKEAKQLTQSTELCRLLKAAEKLTEDDTTWDSDMASLLLLLHLLPPTAGRKRTKISPSDAVEKMLHFHKSCCSLDEHLQRRDGRQPYILAVGRTMNRIDTFYIVVDKQLIPCKATSSLGAFDELFKSHYVFNLSYDEYLGQFFIFIQTTVYNIDVATTNESPRVREFRAKVFN</sequence>
<keyword evidence="2" id="KW-1185">Reference proteome</keyword>
<organism evidence="2 3">
    <name type="scientific">Austrofundulus limnaeus</name>
    <name type="common">Annual killifish</name>
    <dbReference type="NCBI Taxonomy" id="52670"/>
    <lineage>
        <taxon>Eukaryota</taxon>
        <taxon>Metazoa</taxon>
        <taxon>Chordata</taxon>
        <taxon>Craniata</taxon>
        <taxon>Vertebrata</taxon>
        <taxon>Euteleostomi</taxon>
        <taxon>Actinopterygii</taxon>
        <taxon>Neopterygii</taxon>
        <taxon>Teleostei</taxon>
        <taxon>Neoteleostei</taxon>
        <taxon>Acanthomorphata</taxon>
        <taxon>Ovalentaria</taxon>
        <taxon>Atherinomorphae</taxon>
        <taxon>Cyprinodontiformes</taxon>
        <taxon>Rivulidae</taxon>
        <taxon>Austrofundulus</taxon>
    </lineage>
</organism>
<dbReference type="Proteomes" id="UP000192220">
    <property type="component" value="Unplaced"/>
</dbReference>
<accession>A0A2I4AKJ1</accession>
<dbReference type="PANTHER" id="PTHR31025">
    <property type="entry name" value="SI:CH211-196P9.1-RELATED"/>
    <property type="match status" value="1"/>
</dbReference>
<evidence type="ECO:0000313" key="2">
    <source>
        <dbReference type="Proteomes" id="UP000192220"/>
    </source>
</evidence>
<dbReference type="RefSeq" id="XP_013856003.1">
    <property type="nucleotide sequence ID" value="XM_014000549.1"/>
</dbReference>
<proteinExistence type="predicted"/>
<dbReference type="STRING" id="52670.A0A2I4AKJ1"/>
<dbReference type="PANTHER" id="PTHR31025:SF29">
    <property type="entry name" value="SI:CH211-196P9.1"/>
    <property type="match status" value="1"/>
</dbReference>
<dbReference type="OrthoDB" id="8445594at2759"/>